<dbReference type="KEGG" id="dpte:113795049"/>
<feature type="compositionally biased region" description="Basic residues" evidence="1">
    <location>
        <begin position="221"/>
        <end position="231"/>
    </location>
</feature>
<feature type="compositionally biased region" description="Low complexity" evidence="1">
    <location>
        <begin position="232"/>
        <end position="265"/>
    </location>
</feature>
<organism evidence="2 3">
    <name type="scientific">Dermatophagoides pteronyssinus</name>
    <name type="common">European house dust mite</name>
    <dbReference type="NCBI Taxonomy" id="6956"/>
    <lineage>
        <taxon>Eukaryota</taxon>
        <taxon>Metazoa</taxon>
        <taxon>Ecdysozoa</taxon>
        <taxon>Arthropoda</taxon>
        <taxon>Chelicerata</taxon>
        <taxon>Arachnida</taxon>
        <taxon>Acari</taxon>
        <taxon>Acariformes</taxon>
        <taxon>Sarcoptiformes</taxon>
        <taxon>Astigmata</taxon>
        <taxon>Psoroptidia</taxon>
        <taxon>Analgoidea</taxon>
        <taxon>Pyroglyphidae</taxon>
        <taxon>Dermatophagoidinae</taxon>
        <taxon>Dermatophagoides</taxon>
    </lineage>
</organism>
<evidence type="ECO:0000313" key="3">
    <source>
        <dbReference type="RefSeq" id="XP_027201028.1"/>
    </source>
</evidence>
<feature type="region of interest" description="Disordered" evidence="1">
    <location>
        <begin position="99"/>
        <end position="274"/>
    </location>
</feature>
<accession>A0A6P6Y6J5</accession>
<feature type="compositionally biased region" description="Basic and acidic residues" evidence="1">
    <location>
        <begin position="174"/>
        <end position="184"/>
    </location>
</feature>
<dbReference type="RefSeq" id="XP_027201028.1">
    <property type="nucleotide sequence ID" value="XM_027345227.1"/>
</dbReference>
<dbReference type="OrthoDB" id="5595141at2759"/>
<sequence>MPESSDQSELIKETELLCSMCAHLPIGLNRHLNMMACLITYNARNSTDIDSEEIWRYFHTKYHQDRLNDLHKIPFPNDEMDFDLYECDDFKELIDKRRKEEKTKIPESQSVNKDGPAIEASDDNTLSGASTPVNTTPQLPTRKRKSTTSSSSTTAENSGTADKSQTITPSRRRDRSDSEKTETKHSHRHRSDKDSDKMDKNSSTNTSTKDTPSSSSSTTTKRVRSVSKRPVRNSPANVTTTNSSTANNNTTTSKSSSSTPSSSSSNRKHDKKHK</sequence>
<proteinExistence type="predicted"/>
<name>A0A6P6Y6J5_DERPT</name>
<protein>
    <submittedName>
        <fullName evidence="3">Uncharacterized protein</fullName>
    </submittedName>
</protein>
<dbReference type="Proteomes" id="UP000515146">
    <property type="component" value="Unplaced"/>
</dbReference>
<dbReference type="OMA" id="SQTIWDH"/>
<feature type="compositionally biased region" description="Polar residues" evidence="1">
    <location>
        <begin position="123"/>
        <end position="139"/>
    </location>
</feature>
<feature type="compositionally biased region" description="Basic and acidic residues" evidence="1">
    <location>
        <begin position="191"/>
        <end position="200"/>
    </location>
</feature>
<reference evidence="3" key="1">
    <citation type="submission" date="2025-08" db="UniProtKB">
        <authorList>
            <consortium name="RefSeq"/>
        </authorList>
    </citation>
    <scope>IDENTIFICATION</scope>
    <source>
        <strain evidence="3">Airmid</strain>
    </source>
</reference>
<feature type="compositionally biased region" description="Polar residues" evidence="1">
    <location>
        <begin position="155"/>
        <end position="169"/>
    </location>
</feature>
<evidence type="ECO:0000256" key="1">
    <source>
        <dbReference type="SAM" id="MobiDB-lite"/>
    </source>
</evidence>
<dbReference type="InParanoid" id="A0A6P6Y6J5"/>
<keyword evidence="2" id="KW-1185">Reference proteome</keyword>
<gene>
    <name evidence="3" type="primary">LOC113795049</name>
</gene>
<dbReference type="AlphaFoldDB" id="A0A6P6Y6J5"/>
<evidence type="ECO:0000313" key="2">
    <source>
        <dbReference type="Proteomes" id="UP000515146"/>
    </source>
</evidence>
<feature type="compositionally biased region" description="Low complexity" evidence="1">
    <location>
        <begin position="201"/>
        <end position="220"/>
    </location>
</feature>